<feature type="domain" description="Protein kinase" evidence="8">
    <location>
        <begin position="492"/>
        <end position="557"/>
    </location>
</feature>
<feature type="domain" description="Gnk2-homologous" evidence="9">
    <location>
        <begin position="154"/>
        <end position="255"/>
    </location>
</feature>
<dbReference type="Pfam" id="PF01657">
    <property type="entry name" value="Stress-antifung"/>
    <property type="match status" value="2"/>
</dbReference>
<feature type="region of interest" description="Disordered" evidence="6">
    <location>
        <begin position="1"/>
        <end position="71"/>
    </location>
</feature>
<dbReference type="EMBL" id="RWGY01000411">
    <property type="protein sequence ID" value="TVU01626.1"/>
    <property type="molecule type" value="Genomic_DNA"/>
</dbReference>
<comment type="similarity">
    <text evidence="5">Belongs to the cysteine-rich repeat secretory protein family.</text>
</comment>
<dbReference type="Gene3D" id="3.30.430.20">
    <property type="entry name" value="Gnk2 domain, C-X8-C-X2-C motif"/>
    <property type="match status" value="2"/>
</dbReference>
<evidence type="ECO:0000259" key="8">
    <source>
        <dbReference type="PROSITE" id="PS50011"/>
    </source>
</evidence>
<evidence type="ECO:0000256" key="3">
    <source>
        <dbReference type="ARBA" id="ARBA00022729"/>
    </source>
</evidence>
<keyword evidence="7" id="KW-0812">Transmembrane</keyword>
<dbReference type="PROSITE" id="PS50011">
    <property type="entry name" value="PROTEIN_KINASE_DOM"/>
    <property type="match status" value="1"/>
</dbReference>
<comment type="caution">
    <text evidence="10">The sequence shown here is derived from an EMBL/GenBank/DDBJ whole genome shotgun (WGS) entry which is preliminary data.</text>
</comment>
<dbReference type="InterPro" id="IPR050581">
    <property type="entry name" value="CRR_secretory_protein"/>
</dbReference>
<reference evidence="10 11" key="1">
    <citation type="journal article" date="2019" name="Sci. Rep.">
        <title>A high-quality genome of Eragrostis curvula grass provides insights into Poaceae evolution and supports new strategies to enhance forage quality.</title>
        <authorList>
            <person name="Carballo J."/>
            <person name="Santos B.A.C.M."/>
            <person name="Zappacosta D."/>
            <person name="Garbus I."/>
            <person name="Selva J.P."/>
            <person name="Gallo C.A."/>
            <person name="Diaz A."/>
            <person name="Albertini E."/>
            <person name="Caccamo M."/>
            <person name="Echenique V."/>
        </authorList>
    </citation>
    <scope>NUCLEOTIDE SEQUENCE [LARGE SCALE GENOMIC DNA]</scope>
    <source>
        <strain evidence="11">cv. Victoria</strain>
        <tissue evidence="10">Leaf</tissue>
    </source>
</reference>
<gene>
    <name evidence="10" type="ORF">EJB05_52899</name>
</gene>
<organism evidence="10 11">
    <name type="scientific">Eragrostis curvula</name>
    <name type="common">weeping love grass</name>
    <dbReference type="NCBI Taxonomy" id="38414"/>
    <lineage>
        <taxon>Eukaryota</taxon>
        <taxon>Viridiplantae</taxon>
        <taxon>Streptophyta</taxon>
        <taxon>Embryophyta</taxon>
        <taxon>Tracheophyta</taxon>
        <taxon>Spermatophyta</taxon>
        <taxon>Magnoliopsida</taxon>
        <taxon>Liliopsida</taxon>
        <taxon>Poales</taxon>
        <taxon>Poaceae</taxon>
        <taxon>PACMAD clade</taxon>
        <taxon>Chloridoideae</taxon>
        <taxon>Eragrostideae</taxon>
        <taxon>Eragrostidinae</taxon>
        <taxon>Eragrostis</taxon>
    </lineage>
</organism>
<dbReference type="InterPro" id="IPR001245">
    <property type="entry name" value="Ser-Thr/Tyr_kinase_cat_dom"/>
</dbReference>
<dbReference type="Gene3D" id="3.30.200.20">
    <property type="entry name" value="Phosphorylase Kinase, domain 1"/>
    <property type="match status" value="1"/>
</dbReference>
<feature type="region of interest" description="Disordered" evidence="6">
    <location>
        <begin position="90"/>
        <end position="122"/>
    </location>
</feature>
<evidence type="ECO:0000256" key="2">
    <source>
        <dbReference type="ARBA" id="ARBA00022525"/>
    </source>
</evidence>
<evidence type="ECO:0000256" key="6">
    <source>
        <dbReference type="SAM" id="MobiDB-lite"/>
    </source>
</evidence>
<dbReference type="CDD" id="cd23509">
    <property type="entry name" value="Gnk2-like"/>
    <property type="match status" value="2"/>
</dbReference>
<feature type="non-terminal residue" evidence="10">
    <location>
        <position position="1"/>
    </location>
</feature>
<keyword evidence="7" id="KW-0472">Membrane</keyword>
<dbReference type="Proteomes" id="UP000324897">
    <property type="component" value="Unassembled WGS sequence"/>
</dbReference>
<dbReference type="InterPro" id="IPR011009">
    <property type="entry name" value="Kinase-like_dom_sf"/>
</dbReference>
<dbReference type="Pfam" id="PF07714">
    <property type="entry name" value="PK_Tyr_Ser-Thr"/>
    <property type="match status" value="1"/>
</dbReference>
<comment type="subcellular location">
    <subcellularLocation>
        <location evidence="1">Secreted</location>
    </subcellularLocation>
</comment>
<evidence type="ECO:0000256" key="5">
    <source>
        <dbReference type="ARBA" id="ARBA00038515"/>
    </source>
</evidence>
<evidence type="ECO:0008006" key="12">
    <source>
        <dbReference type="Google" id="ProtNLM"/>
    </source>
</evidence>
<dbReference type="InterPro" id="IPR002902">
    <property type="entry name" value="GNK2"/>
</dbReference>
<proteinExistence type="inferred from homology"/>
<dbReference type="PANTHER" id="PTHR32411:SF43">
    <property type="entry name" value="CYSTEINE-RICH REPEAT SECRETORY PROTEIN 38"/>
    <property type="match status" value="1"/>
</dbReference>
<feature type="domain" description="Gnk2-homologous" evidence="9">
    <location>
        <begin position="261"/>
        <end position="367"/>
    </location>
</feature>
<evidence type="ECO:0000256" key="1">
    <source>
        <dbReference type="ARBA" id="ARBA00004613"/>
    </source>
</evidence>
<dbReference type="InterPro" id="IPR000719">
    <property type="entry name" value="Prot_kinase_dom"/>
</dbReference>
<dbReference type="PANTHER" id="PTHR32411">
    <property type="entry name" value="CYSTEINE-RICH REPEAT SECRETORY PROTEIN 38-RELATED"/>
    <property type="match status" value="1"/>
</dbReference>
<dbReference type="GO" id="GO:0004672">
    <property type="term" value="F:protein kinase activity"/>
    <property type="evidence" value="ECO:0007669"/>
    <property type="project" value="InterPro"/>
</dbReference>
<evidence type="ECO:0000259" key="9">
    <source>
        <dbReference type="PROSITE" id="PS51473"/>
    </source>
</evidence>
<evidence type="ECO:0000256" key="4">
    <source>
        <dbReference type="ARBA" id="ARBA00022737"/>
    </source>
</evidence>
<feature type="transmembrane region" description="Helical" evidence="7">
    <location>
        <begin position="426"/>
        <end position="447"/>
    </location>
</feature>
<name>A0A5J9SRK9_9POAL</name>
<accession>A0A5J9SRK9</accession>
<keyword evidence="7" id="KW-1133">Transmembrane helix</keyword>
<dbReference type="PROSITE" id="PS51473">
    <property type="entry name" value="GNK2"/>
    <property type="match status" value="2"/>
</dbReference>
<keyword evidence="2" id="KW-0964">Secreted</keyword>
<feature type="compositionally biased region" description="Low complexity" evidence="6">
    <location>
        <begin position="18"/>
        <end position="32"/>
    </location>
</feature>
<dbReference type="OrthoDB" id="1731016at2759"/>
<protein>
    <recommendedName>
        <fullName evidence="12">Gnk2-homologous domain-containing protein</fullName>
    </recommendedName>
</protein>
<dbReference type="Gramene" id="TVU01626">
    <property type="protein sequence ID" value="TVU01626"/>
    <property type="gene ID" value="EJB05_52899"/>
</dbReference>
<dbReference type="AlphaFoldDB" id="A0A5J9SRK9"/>
<dbReference type="FunFam" id="3.30.430.20:FF:000002">
    <property type="entry name" value="Cysteine-rich receptor-like protein kinase 10"/>
    <property type="match status" value="1"/>
</dbReference>
<keyword evidence="4" id="KW-0677">Repeat</keyword>
<keyword evidence="3" id="KW-0732">Signal</keyword>
<dbReference type="GO" id="GO:0005576">
    <property type="term" value="C:extracellular region"/>
    <property type="evidence" value="ECO:0007669"/>
    <property type="project" value="UniProtKB-SubCell"/>
</dbReference>
<dbReference type="SUPFAM" id="SSF56112">
    <property type="entry name" value="Protein kinase-like (PK-like)"/>
    <property type="match status" value="1"/>
</dbReference>
<dbReference type="InterPro" id="IPR038408">
    <property type="entry name" value="GNK2_sf"/>
</dbReference>
<dbReference type="GO" id="GO:0005524">
    <property type="term" value="F:ATP binding"/>
    <property type="evidence" value="ECO:0007669"/>
    <property type="project" value="InterPro"/>
</dbReference>
<feature type="compositionally biased region" description="Basic residues" evidence="6">
    <location>
        <begin position="8"/>
        <end position="17"/>
    </location>
</feature>
<evidence type="ECO:0000313" key="11">
    <source>
        <dbReference type="Proteomes" id="UP000324897"/>
    </source>
</evidence>
<keyword evidence="11" id="KW-1185">Reference proteome</keyword>
<feature type="compositionally biased region" description="Basic and acidic residues" evidence="6">
    <location>
        <begin position="35"/>
        <end position="50"/>
    </location>
</feature>
<sequence>MESSERSRRGRRRRPRNPSRSSSSKSGCHSSSQQGREHERCRGRPRLRDVELDDGGDDELRGGTMRSASSGSLGTVSFLRAWGRRARAALGKSSGFGGGEDKDERRRPGKASRSGSERWRAASGGRRRAFRRSWRHLLLLVCSLILAAPANADDPIYADCPSNTNYTRGSAFQVNLDALLSSLPGAAAASSGYAENVVGTAPDQACTCRGDVNASDCRACLDAAVRDMATKCTAGEKSAMLVYEACLLRHSNANFFGALDTSLMVWLSNTPNTTQPARFTWTLGTLMTDLKAKAAYASPRMFAVGSAALTPSLNIYGMVQCTRDLVADDCNRCLATAFDAIPTYNNEKQVGRIVYRSCSVRFETYPFYNIRAAEAAMSPVPSPGGGPINGSDHFVAGSTGESKFSGLLNPVPFPTRSGSNRTVRTALLVSIPAAVSLLVVLTVALYLRKRIRKPLRHAQMATIRHGADKEMSCSSQLLLYDLSTLRAATDNFSEENKLGEGGFGPVYKEIAVKRLSANSQQGLVEMKNEVVLVAKLQHRNLVRLLGCCIEKHEKLLV</sequence>
<evidence type="ECO:0000256" key="7">
    <source>
        <dbReference type="SAM" id="Phobius"/>
    </source>
</evidence>
<evidence type="ECO:0000313" key="10">
    <source>
        <dbReference type="EMBL" id="TVU01626.1"/>
    </source>
</evidence>